<feature type="compositionally biased region" description="Polar residues" evidence="1">
    <location>
        <begin position="738"/>
        <end position="763"/>
    </location>
</feature>
<protein>
    <recommendedName>
        <fullName evidence="5">Pheromone-regulated membrane protein</fullName>
    </recommendedName>
</protein>
<feature type="compositionally biased region" description="Polar residues" evidence="1">
    <location>
        <begin position="694"/>
        <end position="723"/>
    </location>
</feature>
<feature type="compositionally biased region" description="Polar residues" evidence="1">
    <location>
        <begin position="777"/>
        <end position="786"/>
    </location>
</feature>
<feature type="compositionally biased region" description="Polar residues" evidence="1">
    <location>
        <begin position="309"/>
        <end position="323"/>
    </location>
</feature>
<proteinExistence type="predicted"/>
<evidence type="ECO:0000313" key="3">
    <source>
        <dbReference type="EMBL" id="KAJ5727378.1"/>
    </source>
</evidence>
<dbReference type="Proteomes" id="UP001215712">
    <property type="component" value="Unassembled WGS sequence"/>
</dbReference>
<feature type="region of interest" description="Disordered" evidence="1">
    <location>
        <begin position="535"/>
        <end position="571"/>
    </location>
</feature>
<reference evidence="3" key="2">
    <citation type="submission" date="2023-01" db="EMBL/GenBank/DDBJ databases">
        <authorList>
            <person name="Petersen C."/>
        </authorList>
    </citation>
    <scope>NUCLEOTIDE SEQUENCE</scope>
    <source>
        <strain evidence="3">IBT 17514</strain>
    </source>
</reference>
<dbReference type="GO" id="GO:0005886">
    <property type="term" value="C:plasma membrane"/>
    <property type="evidence" value="ECO:0007669"/>
    <property type="project" value="InterPro"/>
</dbReference>
<feature type="compositionally biased region" description="Polar residues" evidence="1">
    <location>
        <begin position="610"/>
        <end position="643"/>
    </location>
</feature>
<keyword evidence="4" id="KW-1185">Reference proteome</keyword>
<feature type="compositionally biased region" description="Polar residues" evidence="1">
    <location>
        <begin position="535"/>
        <end position="546"/>
    </location>
</feature>
<feature type="compositionally biased region" description="Polar residues" evidence="1">
    <location>
        <begin position="368"/>
        <end position="386"/>
    </location>
</feature>
<gene>
    <name evidence="3" type="ORF">N7493_005198</name>
</gene>
<dbReference type="PANTHER" id="PTHR36424:SF1">
    <property type="entry name" value="LOW AFFINITY K(+) TRANSPORTER 1-RELATED"/>
    <property type="match status" value="1"/>
</dbReference>
<reference evidence="3" key="1">
    <citation type="journal article" date="2023" name="IMA Fungus">
        <title>Comparative genomic study of the Penicillium genus elucidates a diverse pangenome and 15 lateral gene transfer events.</title>
        <authorList>
            <person name="Petersen C."/>
            <person name="Sorensen T."/>
            <person name="Nielsen M.R."/>
            <person name="Sondergaard T.E."/>
            <person name="Sorensen J.L."/>
            <person name="Fitzpatrick D.A."/>
            <person name="Frisvad J.C."/>
            <person name="Nielsen K.L."/>
        </authorList>
    </citation>
    <scope>NUCLEOTIDE SEQUENCE</scope>
    <source>
        <strain evidence="3">IBT 17514</strain>
    </source>
</reference>
<feature type="transmembrane region" description="Helical" evidence="2">
    <location>
        <begin position="82"/>
        <end position="101"/>
    </location>
</feature>
<feature type="region of interest" description="Disordered" evidence="1">
    <location>
        <begin position="599"/>
        <end position="803"/>
    </location>
</feature>
<feature type="compositionally biased region" description="Polar residues" evidence="1">
    <location>
        <begin position="344"/>
        <end position="355"/>
    </location>
</feature>
<evidence type="ECO:0000313" key="4">
    <source>
        <dbReference type="Proteomes" id="UP001215712"/>
    </source>
</evidence>
<dbReference type="AlphaFoldDB" id="A0AAD6MWB8"/>
<evidence type="ECO:0000256" key="2">
    <source>
        <dbReference type="SAM" id="Phobius"/>
    </source>
</evidence>
<dbReference type="PANTHER" id="PTHR36424">
    <property type="entry name" value="PHEROMONE-REGULATED MEMBRANE PROTEIN 6"/>
    <property type="match status" value="1"/>
</dbReference>
<keyword evidence="2" id="KW-0472">Membrane</keyword>
<dbReference type="InterPro" id="IPR031606">
    <property type="entry name" value="Kch1/2"/>
</dbReference>
<comment type="caution">
    <text evidence="3">The sequence shown here is derived from an EMBL/GenBank/DDBJ whole genome shotgun (WGS) entry which is preliminary data.</text>
</comment>
<feature type="transmembrane region" description="Helical" evidence="2">
    <location>
        <begin position="37"/>
        <end position="62"/>
    </location>
</feature>
<keyword evidence="2" id="KW-1133">Transmembrane helix</keyword>
<sequence length="803" mass="87982">MYCGGDREKGEVQLEEKWDYVNLDDFKSESCLSSFSYIFLWIMIFVALAVYGVDIFTAVNLLAYGRWSGSVEPAIPFKISRWIFAVCIIVSIVLLVLRWILAIRAIRSGSIVRSYLDPLAAGAQSVRVFGKEGRGWKRFLVFAALTKSKKGAEYVALYTYFAFNSWMNTVFADGPRQVINAITLYSVMKMDLLPGGENTTSSDSSGISQFFNNLKILAEDNTLQAVVLFGMLFTLIIWILSVLKLASAVILYLIFLWHHIPAEDGSLKGYCRRKATTRLKRLVRVKVDKALAKGLQLQDREPSRPGLVTANSKPTLPSINMDKTPTVTTLSRSTTETTLPPYSRANSVRTDQKPTLPNVEFDRKPPLSRTTTQASAISTDSASLTANAAPMGYSPLDRQNPTLPPVPPLPSTVPSRLGSAQSRKTPGPQQFGNEMGRVSPATGYRNLTDPAPQPYRTFTPAADPYASSTTNRGPGIASEGDYDQSHSTARYDPYATVEDVYDHYGDEDLYEEYGAPVTHHDHLAQQIYPSNDEYQTRTYTPASTGLGSRPQDPYNARSHTPASAGAAQMGDGYRSYTPASAGAAQVGEEYQSYNPATALASDDQDGYQGRSYTPASTGVTSHPQNPYQARSYTPANASVSTGTQDPYQSQDSYQSSNPYQARSYTPASTSATPHPQDPYQNRSYTPANADAMAYSQQNATPARSMTPASRDTPSPQTEEQSIQAPARTYTPMGLDSPTYPSTSAYTAFNPSATSQTTEPSMSRIQPPPGYKPFARANTASPSSMNRNGPYEGYSLTRAHTDRF</sequence>
<organism evidence="3 4">
    <name type="scientific">Penicillium malachiteum</name>
    <dbReference type="NCBI Taxonomy" id="1324776"/>
    <lineage>
        <taxon>Eukaryota</taxon>
        <taxon>Fungi</taxon>
        <taxon>Dikarya</taxon>
        <taxon>Ascomycota</taxon>
        <taxon>Pezizomycotina</taxon>
        <taxon>Eurotiomycetes</taxon>
        <taxon>Eurotiomycetidae</taxon>
        <taxon>Eurotiales</taxon>
        <taxon>Aspergillaceae</taxon>
        <taxon>Penicillium</taxon>
    </lineage>
</organism>
<evidence type="ECO:0008006" key="5">
    <source>
        <dbReference type="Google" id="ProtNLM"/>
    </source>
</evidence>
<feature type="region of interest" description="Disordered" evidence="1">
    <location>
        <begin position="449"/>
        <end position="493"/>
    </location>
</feature>
<feature type="compositionally biased region" description="Polar residues" evidence="1">
    <location>
        <begin position="662"/>
        <end position="686"/>
    </location>
</feature>
<dbReference type="Pfam" id="PF16944">
    <property type="entry name" value="KCH"/>
    <property type="match status" value="1"/>
</dbReference>
<keyword evidence="2" id="KW-0812">Transmembrane</keyword>
<feature type="region of interest" description="Disordered" evidence="1">
    <location>
        <begin position="299"/>
        <end position="435"/>
    </location>
</feature>
<feature type="transmembrane region" description="Helical" evidence="2">
    <location>
        <begin position="225"/>
        <end position="258"/>
    </location>
</feature>
<evidence type="ECO:0000256" key="1">
    <source>
        <dbReference type="SAM" id="MobiDB-lite"/>
    </source>
</evidence>
<feature type="compositionally biased region" description="Low complexity" evidence="1">
    <location>
        <begin position="644"/>
        <end position="660"/>
    </location>
</feature>
<feature type="compositionally biased region" description="Low complexity" evidence="1">
    <location>
        <begin position="324"/>
        <end position="341"/>
    </location>
</feature>
<feature type="compositionally biased region" description="Polar residues" evidence="1">
    <location>
        <begin position="418"/>
        <end position="432"/>
    </location>
</feature>
<feature type="compositionally biased region" description="Pro residues" evidence="1">
    <location>
        <begin position="402"/>
        <end position="411"/>
    </location>
</feature>
<name>A0AAD6MWB8_9EURO</name>
<accession>A0AAD6MWB8</accession>
<dbReference type="EMBL" id="JAQJAN010000006">
    <property type="protein sequence ID" value="KAJ5727378.1"/>
    <property type="molecule type" value="Genomic_DNA"/>
</dbReference>
<dbReference type="GO" id="GO:0015079">
    <property type="term" value="F:potassium ion transmembrane transporter activity"/>
    <property type="evidence" value="ECO:0007669"/>
    <property type="project" value="InterPro"/>
</dbReference>